<evidence type="ECO:0000313" key="13">
    <source>
        <dbReference type="Proteomes" id="UP000277671"/>
    </source>
</evidence>
<comment type="catalytic activity">
    <reaction evidence="6">
        <text>a 2,3-saturated acyl-CoA + A = a 2,3-dehydroacyl-CoA + AH2</text>
        <dbReference type="Rhea" id="RHEA:48608"/>
        <dbReference type="ChEBI" id="CHEBI:13193"/>
        <dbReference type="ChEBI" id="CHEBI:17499"/>
        <dbReference type="ChEBI" id="CHEBI:60015"/>
        <dbReference type="ChEBI" id="CHEBI:65111"/>
    </reaction>
</comment>
<dbReference type="InterPro" id="IPR009100">
    <property type="entry name" value="AcylCoA_DH/oxidase_NM_dom_sf"/>
</dbReference>
<comment type="cofactor">
    <cofactor evidence="1 7">
        <name>FAD</name>
        <dbReference type="ChEBI" id="CHEBI:57692"/>
    </cofactor>
</comment>
<keyword evidence="5 7" id="KW-0560">Oxidoreductase</keyword>
<dbReference type="InterPro" id="IPR036250">
    <property type="entry name" value="AcylCo_DH-like_C"/>
</dbReference>
<proteinExistence type="inferred from homology"/>
<dbReference type="Pfam" id="PF00441">
    <property type="entry name" value="Acyl-CoA_dh_1"/>
    <property type="match status" value="1"/>
</dbReference>
<dbReference type="SUPFAM" id="SSF56645">
    <property type="entry name" value="Acyl-CoA dehydrogenase NM domain-like"/>
    <property type="match status" value="1"/>
</dbReference>
<dbReference type="Gene3D" id="1.20.140.10">
    <property type="entry name" value="Butyryl-CoA Dehydrogenase, subunit A, domain 3"/>
    <property type="match status" value="2"/>
</dbReference>
<sequence>MTTTQNDRPAADGADGPGPTSTADGIGPLPKEAGQVSEREARQVAEAARETTWGKPSFGKELFLGRLRLDLIDPWPRPDPERAGPAEQWLRQLDSYVRTDVDGARIERDAEIPDEVFHGLARLGAFGIKIDKKYGGLGLSNLHYCRALMLAGSASPAIGALLSAHQSIGVPQPLKMFGTDEQKQRFLPRLAAGEVSSFLLTEPDVGSDPARLATTAEPTEDGTGYRLNGIKLWATNGTVATLLVVMARVPAGDGRRGGITAFVVEGDSPGITVERRNAFLGLRGLENSVTRFHDVIVPKENVIGGEGKGLKIALTTLNTGRLSLPAMCVGAAKWSLNVAREWSAERVQWGRPVGEHEAVAKKLSFIAATTYGMETMLDLCCMLADDDTSDIRIEAALVKLYASEMAWQVADELIQIRGGRGYETADSLAARGERPAAVEQLLRDLRINRIFEGSTEIMHLLIAREAVDAHLSVAGDIIDPDAGIGRKARAAANASAFYAKWLPTLAVGRGQQPGAYAEFGPLAQHLRYVERSSRKLARSTFYAMSRWQGKLERKQAFLGRIVDIGAELFAMAAVAVRARAERDNRPEGVELADLFCRQARTRVETLFHHLWENTDSVDVAAAKRILAGRYAFVEDGVITPAGEQAWVAAWEPGPATVPDVRRRIPSPARPAQ</sequence>
<dbReference type="OrthoDB" id="8876745at2"/>
<evidence type="ECO:0000256" key="2">
    <source>
        <dbReference type="ARBA" id="ARBA00009347"/>
    </source>
</evidence>
<dbReference type="Gene3D" id="2.40.110.10">
    <property type="entry name" value="Butyryl-CoA Dehydrogenase, subunit A, domain 2"/>
    <property type="match status" value="1"/>
</dbReference>
<feature type="domain" description="Acyl-CoA dehydrogenase/oxidase C-terminal" evidence="9">
    <location>
        <begin position="307"/>
        <end position="465"/>
    </location>
</feature>
<dbReference type="InterPro" id="IPR013786">
    <property type="entry name" value="AcylCoA_DH/ox_N"/>
</dbReference>
<evidence type="ECO:0000259" key="11">
    <source>
        <dbReference type="Pfam" id="PF02771"/>
    </source>
</evidence>
<feature type="compositionally biased region" description="Basic and acidic residues" evidence="8">
    <location>
        <begin position="37"/>
        <end position="49"/>
    </location>
</feature>
<dbReference type="InterPro" id="IPR037069">
    <property type="entry name" value="AcylCoA_DH/ox_N_sf"/>
</dbReference>
<dbReference type="PANTHER" id="PTHR43884">
    <property type="entry name" value="ACYL-COA DEHYDROGENASE"/>
    <property type="match status" value="1"/>
</dbReference>
<gene>
    <name evidence="12" type="ORF">BDK92_1960</name>
</gene>
<keyword evidence="4 7" id="KW-0274">FAD</keyword>
<accession>A0A495JGI1</accession>
<dbReference type="SUPFAM" id="SSF47203">
    <property type="entry name" value="Acyl-CoA dehydrogenase C-terminal domain-like"/>
    <property type="match status" value="1"/>
</dbReference>
<comment type="similarity">
    <text evidence="2 7">Belongs to the acyl-CoA dehydrogenase family.</text>
</comment>
<dbReference type="Pfam" id="PF02771">
    <property type="entry name" value="Acyl-CoA_dh_N"/>
    <property type="match status" value="1"/>
</dbReference>
<feature type="region of interest" description="Disordered" evidence="8">
    <location>
        <begin position="1"/>
        <end position="51"/>
    </location>
</feature>
<feature type="domain" description="Acyl-CoA dehydrogenase/oxidase N-terminal" evidence="11">
    <location>
        <begin position="103"/>
        <end position="194"/>
    </location>
</feature>
<dbReference type="RefSeq" id="WP_121156409.1">
    <property type="nucleotide sequence ID" value="NZ_RBKT01000001.1"/>
</dbReference>
<reference evidence="12 13" key="1">
    <citation type="submission" date="2018-10" db="EMBL/GenBank/DDBJ databases">
        <title>Sequencing the genomes of 1000 actinobacteria strains.</title>
        <authorList>
            <person name="Klenk H.-P."/>
        </authorList>
    </citation>
    <scope>NUCLEOTIDE SEQUENCE [LARGE SCALE GENOMIC DNA]</scope>
    <source>
        <strain evidence="12 13">DSM 45175</strain>
    </source>
</reference>
<dbReference type="AlphaFoldDB" id="A0A495JGI1"/>
<dbReference type="InterPro" id="IPR009075">
    <property type="entry name" value="AcylCo_DH/oxidase_C"/>
</dbReference>
<evidence type="ECO:0000259" key="9">
    <source>
        <dbReference type="Pfam" id="PF00441"/>
    </source>
</evidence>
<evidence type="ECO:0000259" key="10">
    <source>
        <dbReference type="Pfam" id="PF02770"/>
    </source>
</evidence>
<keyword evidence="3 7" id="KW-0285">Flavoprotein</keyword>
<evidence type="ECO:0000256" key="8">
    <source>
        <dbReference type="SAM" id="MobiDB-lite"/>
    </source>
</evidence>
<evidence type="ECO:0000256" key="4">
    <source>
        <dbReference type="ARBA" id="ARBA00022827"/>
    </source>
</evidence>
<name>A0A495JGI1_9ACTN</name>
<dbReference type="PANTHER" id="PTHR43884:SF9">
    <property type="entry name" value="COMPLEX I ASSEMBLY FACTOR ACAD9, MITOCHONDRIAL"/>
    <property type="match status" value="1"/>
</dbReference>
<evidence type="ECO:0000256" key="3">
    <source>
        <dbReference type="ARBA" id="ARBA00022630"/>
    </source>
</evidence>
<dbReference type="InterPro" id="IPR046373">
    <property type="entry name" value="Acyl-CoA_Oxase/DH_mid-dom_sf"/>
</dbReference>
<dbReference type="Proteomes" id="UP000277671">
    <property type="component" value="Unassembled WGS sequence"/>
</dbReference>
<dbReference type="Gene3D" id="1.10.540.10">
    <property type="entry name" value="Acyl-CoA dehydrogenase/oxidase, N-terminal domain"/>
    <property type="match status" value="1"/>
</dbReference>
<evidence type="ECO:0000256" key="7">
    <source>
        <dbReference type="RuleBase" id="RU362125"/>
    </source>
</evidence>
<dbReference type="InterPro" id="IPR006091">
    <property type="entry name" value="Acyl-CoA_Oxase/DH_mid-dom"/>
</dbReference>
<evidence type="ECO:0000313" key="12">
    <source>
        <dbReference type="EMBL" id="RKR87668.1"/>
    </source>
</evidence>
<organism evidence="12 13">
    <name type="scientific">Micromonospora pisi</name>
    <dbReference type="NCBI Taxonomy" id="589240"/>
    <lineage>
        <taxon>Bacteria</taxon>
        <taxon>Bacillati</taxon>
        <taxon>Actinomycetota</taxon>
        <taxon>Actinomycetes</taxon>
        <taxon>Micromonosporales</taxon>
        <taxon>Micromonosporaceae</taxon>
        <taxon>Micromonospora</taxon>
    </lineage>
</organism>
<keyword evidence="13" id="KW-1185">Reference proteome</keyword>
<comment type="caution">
    <text evidence="12">The sequence shown here is derived from an EMBL/GenBank/DDBJ whole genome shotgun (WGS) entry which is preliminary data.</text>
</comment>
<dbReference type="GO" id="GO:0003995">
    <property type="term" value="F:acyl-CoA dehydrogenase activity"/>
    <property type="evidence" value="ECO:0007669"/>
    <property type="project" value="TreeGrafter"/>
</dbReference>
<protein>
    <recommendedName>
        <fullName evidence="14">Long-chain-acyl-CoA dehydrogenase</fullName>
    </recommendedName>
</protein>
<evidence type="ECO:0008006" key="14">
    <source>
        <dbReference type="Google" id="ProtNLM"/>
    </source>
</evidence>
<feature type="domain" description="Acyl-CoA oxidase/dehydrogenase middle" evidence="10">
    <location>
        <begin position="197"/>
        <end position="295"/>
    </location>
</feature>
<dbReference type="FunFam" id="1.20.140.10:FF:000019">
    <property type="entry name" value="Acyl-CoA dehydrogenase"/>
    <property type="match status" value="1"/>
</dbReference>
<dbReference type="FunFam" id="1.10.540.10:FF:000001">
    <property type="entry name" value="Very long-chain-specific acyl-CoA dehydrogenase, mitochondrial"/>
    <property type="match status" value="1"/>
</dbReference>
<evidence type="ECO:0000256" key="5">
    <source>
        <dbReference type="ARBA" id="ARBA00023002"/>
    </source>
</evidence>
<evidence type="ECO:0000256" key="6">
    <source>
        <dbReference type="ARBA" id="ARBA00052546"/>
    </source>
</evidence>
<evidence type="ECO:0000256" key="1">
    <source>
        <dbReference type="ARBA" id="ARBA00001974"/>
    </source>
</evidence>
<dbReference type="EMBL" id="RBKT01000001">
    <property type="protein sequence ID" value="RKR87668.1"/>
    <property type="molecule type" value="Genomic_DNA"/>
</dbReference>
<dbReference type="Pfam" id="PF02770">
    <property type="entry name" value="Acyl-CoA_dh_M"/>
    <property type="match status" value="1"/>
</dbReference>
<dbReference type="GO" id="GO:0050660">
    <property type="term" value="F:flavin adenine dinucleotide binding"/>
    <property type="evidence" value="ECO:0007669"/>
    <property type="project" value="InterPro"/>
</dbReference>